<sequence>MSNTKCGSYEIPASKIGSCFSSSRNREKWTRGKGKGKWKQTIQTNNNSNHASNGNYDRDGITEEQSPSAPVNLLEDSKEEMEERIPRMGHANLIIPNNDD</sequence>
<dbReference type="EMBL" id="CAEKDK010000004">
    <property type="protein sequence ID" value="CAB4278105.1"/>
    <property type="molecule type" value="Genomic_DNA"/>
</dbReference>
<reference evidence="5" key="1">
    <citation type="journal article" date="2020" name="Genome Biol.">
        <title>Gamete binning: chromosome-level and haplotype-resolved genome assembly enabled by high-throughput single-cell sequencing of gamete genomes.</title>
        <authorList>
            <person name="Campoy J.A."/>
            <person name="Sun H."/>
            <person name="Goel M."/>
            <person name="Jiao W.-B."/>
            <person name="Folz-Donahue K."/>
            <person name="Wang N."/>
            <person name="Rubio M."/>
            <person name="Liu C."/>
            <person name="Kukat C."/>
            <person name="Ruiz D."/>
            <person name="Huettel B."/>
            <person name="Schneeberger K."/>
        </authorList>
    </citation>
    <scope>NUCLEOTIDE SEQUENCE [LARGE SCALE GENOMIC DNA]</scope>
    <source>
        <strain evidence="5">cv. Rojo Pasion</strain>
    </source>
</reference>
<dbReference type="AlphaFoldDB" id="A0A6J5X3B0"/>
<evidence type="ECO:0000313" key="3">
    <source>
        <dbReference type="EMBL" id="CAB4308516.1"/>
    </source>
</evidence>
<dbReference type="EMBL" id="CAEKKB010000004">
    <property type="protein sequence ID" value="CAB4308516.1"/>
    <property type="molecule type" value="Genomic_DNA"/>
</dbReference>
<evidence type="ECO:0000313" key="5">
    <source>
        <dbReference type="Proteomes" id="UP000507245"/>
    </source>
</evidence>
<feature type="region of interest" description="Disordered" evidence="1">
    <location>
        <begin position="1"/>
        <end position="79"/>
    </location>
</feature>
<name>A0A6J5X3B0_PRUAR</name>
<protein>
    <submittedName>
        <fullName evidence="3">Uncharacterized protein</fullName>
    </submittedName>
</protein>
<dbReference type="OrthoDB" id="10584800at2759"/>
<proteinExistence type="predicted"/>
<accession>A0A6J5X3B0</accession>
<evidence type="ECO:0000256" key="1">
    <source>
        <dbReference type="SAM" id="MobiDB-lite"/>
    </source>
</evidence>
<evidence type="ECO:0000313" key="4">
    <source>
        <dbReference type="Proteomes" id="UP000507222"/>
    </source>
</evidence>
<dbReference type="Proteomes" id="UP000507245">
    <property type="component" value="Unassembled WGS sequence"/>
</dbReference>
<feature type="compositionally biased region" description="Low complexity" evidence="1">
    <location>
        <begin position="45"/>
        <end position="55"/>
    </location>
</feature>
<reference evidence="3 4" key="2">
    <citation type="submission" date="2020-05" db="EMBL/GenBank/DDBJ databases">
        <authorList>
            <person name="Campoy J."/>
            <person name="Schneeberger K."/>
            <person name="Spophaly S."/>
        </authorList>
    </citation>
    <scope>NUCLEOTIDE SEQUENCE [LARGE SCALE GENOMIC DNA]</scope>
    <source>
        <strain evidence="3">PruArmRojPasFocal</strain>
    </source>
</reference>
<keyword evidence="5" id="KW-1185">Reference proteome</keyword>
<organism evidence="3 5">
    <name type="scientific">Prunus armeniaca</name>
    <name type="common">Apricot</name>
    <name type="synonym">Armeniaca vulgaris</name>
    <dbReference type="NCBI Taxonomy" id="36596"/>
    <lineage>
        <taxon>Eukaryota</taxon>
        <taxon>Viridiplantae</taxon>
        <taxon>Streptophyta</taxon>
        <taxon>Embryophyta</taxon>
        <taxon>Tracheophyta</taxon>
        <taxon>Spermatophyta</taxon>
        <taxon>Magnoliopsida</taxon>
        <taxon>eudicotyledons</taxon>
        <taxon>Gunneridae</taxon>
        <taxon>Pentapetalae</taxon>
        <taxon>rosids</taxon>
        <taxon>fabids</taxon>
        <taxon>Rosales</taxon>
        <taxon>Rosaceae</taxon>
        <taxon>Amygdaloideae</taxon>
        <taxon>Amygdaleae</taxon>
        <taxon>Prunus</taxon>
    </lineage>
</organism>
<evidence type="ECO:0000313" key="2">
    <source>
        <dbReference type="EMBL" id="CAB4278105.1"/>
    </source>
</evidence>
<dbReference type="Proteomes" id="UP000507222">
    <property type="component" value="Unassembled WGS sequence"/>
</dbReference>
<gene>
    <name evidence="2" type="ORF">CURHAP_LOCUS28355</name>
    <name evidence="3" type="ORF">ORAREDHAP_LOCUS28012</name>
</gene>